<keyword evidence="7" id="KW-1185">Reference proteome</keyword>
<accession>A0A562I1A5</accession>
<dbReference type="AlphaFoldDB" id="A0A562I1A5"/>
<dbReference type="PANTHER" id="PTHR42847">
    <property type="entry name" value="ALKANESULFONATE MONOOXYGENASE"/>
    <property type="match status" value="1"/>
</dbReference>
<evidence type="ECO:0000256" key="2">
    <source>
        <dbReference type="ARBA" id="ARBA00022643"/>
    </source>
</evidence>
<evidence type="ECO:0000259" key="5">
    <source>
        <dbReference type="Pfam" id="PF00296"/>
    </source>
</evidence>
<dbReference type="InterPro" id="IPR036661">
    <property type="entry name" value="Luciferase-like_sf"/>
</dbReference>
<sequence>MSSHPLEFIGFLAHQAASESQSPVGPLVDPAFVGAFAQTQEHAGFDRALIAYHSGAPDGLQIAAYATQQTRRLGVLVAHRPGVVAPTVAARQLATLDHFSGGRAAVNIITGGNDAEQQRDGDFLSHDERYARTDEYLTLMKQAWTAKTPFDFNGRFYQVRDYRPNVQPLQKPHLPIFFSGSSVAAVQVAAKHADVFMMWGEPLAGIAEQIANVRAAAAVQGRAEALRFSLSIRPILGATEAEAWARAERIREAAAKRLSRTPLTLVQGGVPQNVGSRRLLDFAAQGEVLDSCLWTGIARLTGAVAGTAATTGVGGNTTALVGTPDQVADALLAYHRIGISTFLLRGFDPLEDAVAYGRELLPRIRARVPAELPVTAFAPL</sequence>
<dbReference type="SUPFAM" id="SSF51679">
    <property type="entry name" value="Bacterial luciferase-like"/>
    <property type="match status" value="1"/>
</dbReference>
<evidence type="ECO:0000313" key="6">
    <source>
        <dbReference type="EMBL" id="TWH64827.1"/>
    </source>
</evidence>
<reference evidence="6 7" key="1">
    <citation type="submission" date="2019-07" db="EMBL/GenBank/DDBJ databases">
        <title>Genomic Encyclopedia of Type Strains, Phase I: the one thousand microbial genomes (KMG-I) project.</title>
        <authorList>
            <person name="Kyrpides N."/>
        </authorList>
    </citation>
    <scope>NUCLEOTIDE SEQUENCE [LARGE SCALE GENOMIC DNA]</scope>
    <source>
        <strain evidence="6 7">DSM 375</strain>
    </source>
</reference>
<dbReference type="EMBL" id="VLKG01000007">
    <property type="protein sequence ID" value="TWH64827.1"/>
    <property type="molecule type" value="Genomic_DNA"/>
</dbReference>
<dbReference type="InterPro" id="IPR050172">
    <property type="entry name" value="SsuD_RutA_monooxygenase"/>
</dbReference>
<evidence type="ECO:0000256" key="4">
    <source>
        <dbReference type="ARBA" id="ARBA00023033"/>
    </source>
</evidence>
<evidence type="ECO:0000256" key="3">
    <source>
        <dbReference type="ARBA" id="ARBA00023002"/>
    </source>
</evidence>
<feature type="domain" description="Luciferase-like" evidence="5">
    <location>
        <begin position="8"/>
        <end position="340"/>
    </location>
</feature>
<proteinExistence type="predicted"/>
<keyword evidence="2" id="KW-0288">FMN</keyword>
<dbReference type="Proteomes" id="UP000319627">
    <property type="component" value="Unassembled WGS sequence"/>
</dbReference>
<evidence type="ECO:0000313" key="7">
    <source>
        <dbReference type="Proteomes" id="UP000319627"/>
    </source>
</evidence>
<dbReference type="Gene3D" id="3.20.20.30">
    <property type="entry name" value="Luciferase-like domain"/>
    <property type="match status" value="1"/>
</dbReference>
<keyword evidence="4 6" id="KW-0503">Monooxygenase</keyword>
<dbReference type="OrthoDB" id="9814695at2"/>
<gene>
    <name evidence="6" type="ORF">LX59_02175</name>
</gene>
<dbReference type="Pfam" id="PF00296">
    <property type="entry name" value="Bac_luciferase"/>
    <property type="match status" value="1"/>
</dbReference>
<comment type="caution">
    <text evidence="6">The sequence shown here is derived from an EMBL/GenBank/DDBJ whole genome shotgun (WGS) entry which is preliminary data.</text>
</comment>
<name>A0A562I1A5_9GAMM</name>
<dbReference type="GO" id="GO:0008726">
    <property type="term" value="F:alkanesulfonate monooxygenase activity"/>
    <property type="evidence" value="ECO:0007669"/>
    <property type="project" value="TreeGrafter"/>
</dbReference>
<dbReference type="RefSeq" id="WP_144571869.1">
    <property type="nucleotide sequence ID" value="NZ_VLKG01000007.1"/>
</dbReference>
<protein>
    <submittedName>
        <fullName evidence="6">Alkanesulfonate monooxygenase</fullName>
    </submittedName>
</protein>
<evidence type="ECO:0000256" key="1">
    <source>
        <dbReference type="ARBA" id="ARBA00022630"/>
    </source>
</evidence>
<keyword evidence="3" id="KW-0560">Oxidoreductase</keyword>
<dbReference type="PANTHER" id="PTHR42847:SF9">
    <property type="entry name" value="BLL6451 PROTEIN"/>
    <property type="match status" value="1"/>
</dbReference>
<organism evidence="6 7">
    <name type="scientific">Azomonas agilis</name>
    <dbReference type="NCBI Taxonomy" id="116849"/>
    <lineage>
        <taxon>Bacteria</taxon>
        <taxon>Pseudomonadati</taxon>
        <taxon>Pseudomonadota</taxon>
        <taxon>Gammaproteobacteria</taxon>
        <taxon>Pseudomonadales</taxon>
        <taxon>Pseudomonadaceae</taxon>
        <taxon>Azomonas</taxon>
    </lineage>
</organism>
<dbReference type="GO" id="GO:0046306">
    <property type="term" value="P:alkanesulfonate catabolic process"/>
    <property type="evidence" value="ECO:0007669"/>
    <property type="project" value="TreeGrafter"/>
</dbReference>
<dbReference type="CDD" id="cd01094">
    <property type="entry name" value="Alkanesulfonate_monoxygenase"/>
    <property type="match status" value="1"/>
</dbReference>
<dbReference type="InterPro" id="IPR011251">
    <property type="entry name" value="Luciferase-like_dom"/>
</dbReference>
<keyword evidence="1" id="KW-0285">Flavoprotein</keyword>